<dbReference type="KEGG" id="slh:YH65_06805"/>
<dbReference type="SUPFAM" id="SSF55681">
    <property type="entry name" value="Class II aaRS and biotin synthetases"/>
    <property type="match status" value="1"/>
</dbReference>
<dbReference type="OrthoDB" id="9787898at2"/>
<dbReference type="InterPro" id="IPR050664">
    <property type="entry name" value="Octanoyltrans_LipM/LipL"/>
</dbReference>
<reference evidence="3" key="2">
    <citation type="journal article" date="2017" name="Stand. Genomic Sci.">
        <title>Complete genome sequence of the sulfur-oxidizing chemolithoautotrophic Sulfurovum lithotrophicum 42BKTT.</title>
        <authorList>
            <person name="Jeon W."/>
            <person name="Priscilla L."/>
            <person name="Park G."/>
            <person name="Lee H."/>
            <person name="Lee N."/>
            <person name="Lee D."/>
            <person name="Kwon H."/>
            <person name="Ahn I."/>
            <person name="Lee C."/>
            <person name="Lee H."/>
            <person name="Ahn J."/>
        </authorList>
    </citation>
    <scope>NUCLEOTIDE SEQUENCE [LARGE SCALE GENOMIC DNA]</scope>
    <source>
        <strain evidence="3">ATCC BAA-797 / 42BKT</strain>
    </source>
</reference>
<organism evidence="2 3">
    <name type="scientific">Sulfurovum lithotrophicum</name>
    <dbReference type="NCBI Taxonomy" id="206403"/>
    <lineage>
        <taxon>Bacteria</taxon>
        <taxon>Pseudomonadati</taxon>
        <taxon>Campylobacterota</taxon>
        <taxon>Epsilonproteobacteria</taxon>
        <taxon>Campylobacterales</taxon>
        <taxon>Sulfurovaceae</taxon>
        <taxon>Sulfurovum</taxon>
    </lineage>
</organism>
<dbReference type="PANTHER" id="PTHR43679">
    <property type="entry name" value="OCTANOYLTRANSFERASE LIPM-RELATED"/>
    <property type="match status" value="1"/>
</dbReference>
<dbReference type="InterPro" id="IPR004143">
    <property type="entry name" value="BPL_LPL_catalytic"/>
</dbReference>
<dbReference type="PROSITE" id="PS51733">
    <property type="entry name" value="BPL_LPL_CATALYTIC"/>
    <property type="match status" value="1"/>
</dbReference>
<evidence type="ECO:0000259" key="1">
    <source>
        <dbReference type="PROSITE" id="PS51733"/>
    </source>
</evidence>
<dbReference type="InterPro" id="IPR045864">
    <property type="entry name" value="aa-tRNA-synth_II/BPL/LPL"/>
</dbReference>
<dbReference type="Pfam" id="PF21948">
    <property type="entry name" value="LplA-B_cat"/>
    <property type="match status" value="1"/>
</dbReference>
<name>A0A7U4M1H6_9BACT</name>
<dbReference type="PANTHER" id="PTHR43679:SF2">
    <property type="entry name" value="OCTANOYL-[GCVH]:PROTEIN N-OCTANOYLTRANSFERASE"/>
    <property type="match status" value="1"/>
</dbReference>
<feature type="domain" description="BPL/LPL catalytic" evidence="1">
    <location>
        <begin position="30"/>
        <end position="227"/>
    </location>
</feature>
<dbReference type="CDD" id="cd16443">
    <property type="entry name" value="LplA"/>
    <property type="match status" value="1"/>
</dbReference>
<dbReference type="Proteomes" id="UP000034444">
    <property type="component" value="Chromosome"/>
</dbReference>
<dbReference type="EMBL" id="CP011308">
    <property type="protein sequence ID" value="AKF25135.1"/>
    <property type="molecule type" value="Genomic_DNA"/>
</dbReference>
<evidence type="ECO:0000313" key="2">
    <source>
        <dbReference type="EMBL" id="AKF25135.1"/>
    </source>
</evidence>
<dbReference type="Gene3D" id="3.30.930.10">
    <property type="entry name" value="Bira Bifunctional Protein, Domain 2"/>
    <property type="match status" value="1"/>
</dbReference>
<reference evidence="2 3" key="1">
    <citation type="submission" date="2015-04" db="EMBL/GenBank/DDBJ databases">
        <title>Complete genome sequence of Sulfurovum lithotrophicum ATCC BAA-797T.</title>
        <authorList>
            <person name="Ahn J."/>
            <person name="Park G."/>
            <person name="Jeon W."/>
            <person name="Jang Y."/>
            <person name="Jang M."/>
            <person name="Lee H."/>
            <person name="Lee H."/>
        </authorList>
    </citation>
    <scope>NUCLEOTIDE SEQUENCE [LARGE SCALE GENOMIC DNA]</scope>
    <source>
        <strain evidence="3">ATCC BAA-797 / 42BKT</strain>
    </source>
</reference>
<evidence type="ECO:0000313" key="3">
    <source>
        <dbReference type="Proteomes" id="UP000034444"/>
    </source>
</evidence>
<proteinExistence type="predicted"/>
<keyword evidence="3" id="KW-1185">Reference proteome</keyword>
<protein>
    <recommendedName>
        <fullName evidence="1">BPL/LPL catalytic domain-containing protein</fullName>
    </recommendedName>
</protein>
<dbReference type="AlphaFoldDB" id="A0A7U4M1H6"/>
<accession>A0A7U4M1H6</accession>
<gene>
    <name evidence="2" type="ORF">YH65_06805</name>
</gene>
<sequence length="261" mass="29987">MRSWRFIDSPAASAQWNMAVDEALLYTFKEEDLPILRLYKWKKPSLSFGRFSKPKETLDWEKIRTEDIPYVRRITGGGILVHSNDISYSLIVPRSFIKNKGVKEGYRELCAFLIRLYENLGINADFAYDLQLPQSQSPVCLAGTEAYDIMTDGRKIGGNAQRHTHHALLQHGTIPLTIDHERFEKLFLGDSGLSEAATLKETNSRLTAAALKKEIIKAFSDIFDTIITEEPLRDEEQILAQKLFDKKYSQERWNVHAEHNL</sequence>